<dbReference type="InterPro" id="IPR016032">
    <property type="entry name" value="Sig_transdc_resp-reg_C-effctor"/>
</dbReference>
<dbReference type="Gene3D" id="1.25.40.10">
    <property type="entry name" value="Tetratricopeptide repeat domain"/>
    <property type="match status" value="1"/>
</dbReference>
<keyword evidence="1" id="KW-0547">Nucleotide-binding</keyword>
<dbReference type="SUPFAM" id="SSF52540">
    <property type="entry name" value="P-loop containing nucleoside triphosphate hydrolases"/>
    <property type="match status" value="1"/>
</dbReference>
<dbReference type="SMART" id="SM00421">
    <property type="entry name" value="HTH_LUXR"/>
    <property type="match status" value="1"/>
</dbReference>
<keyword evidence="6" id="KW-1185">Reference proteome</keyword>
<dbReference type="SUPFAM" id="SSF46894">
    <property type="entry name" value="C-terminal effector domain of the bipartite response regulators"/>
    <property type="match status" value="1"/>
</dbReference>
<reference evidence="5 6" key="1">
    <citation type="journal article" date="2019" name="Int. J. Syst. Evol. Microbiol.">
        <title>The Global Catalogue of Microorganisms (GCM) 10K type strain sequencing project: providing services to taxonomists for standard genome sequencing and annotation.</title>
        <authorList>
            <consortium name="The Broad Institute Genomics Platform"/>
            <consortium name="The Broad Institute Genome Sequencing Center for Infectious Disease"/>
            <person name="Wu L."/>
            <person name="Ma J."/>
        </authorList>
    </citation>
    <scope>NUCLEOTIDE SEQUENCE [LARGE SCALE GENOMIC DNA]</scope>
    <source>
        <strain evidence="5 6">JCM 7356</strain>
    </source>
</reference>
<evidence type="ECO:0000259" key="4">
    <source>
        <dbReference type="PROSITE" id="PS50043"/>
    </source>
</evidence>
<evidence type="ECO:0000256" key="3">
    <source>
        <dbReference type="SAM" id="MobiDB-lite"/>
    </source>
</evidence>
<feature type="domain" description="HTH luxR-type" evidence="4">
    <location>
        <begin position="856"/>
        <end position="921"/>
    </location>
</feature>
<evidence type="ECO:0000313" key="6">
    <source>
        <dbReference type="Proteomes" id="UP001500305"/>
    </source>
</evidence>
<dbReference type="InterPro" id="IPR027417">
    <property type="entry name" value="P-loop_NTPase"/>
</dbReference>
<evidence type="ECO:0000256" key="1">
    <source>
        <dbReference type="ARBA" id="ARBA00022741"/>
    </source>
</evidence>
<dbReference type="Proteomes" id="UP001500305">
    <property type="component" value="Unassembled WGS sequence"/>
</dbReference>
<gene>
    <name evidence="5" type="ORF">GCM10010430_41760</name>
</gene>
<dbReference type="Pfam" id="PF13191">
    <property type="entry name" value="AAA_16"/>
    <property type="match status" value="1"/>
</dbReference>
<keyword evidence="2" id="KW-0067">ATP-binding</keyword>
<dbReference type="RefSeq" id="WP_344637968.1">
    <property type="nucleotide sequence ID" value="NZ_BAAATR010000018.1"/>
</dbReference>
<dbReference type="InterPro" id="IPR041664">
    <property type="entry name" value="AAA_16"/>
</dbReference>
<dbReference type="PROSITE" id="PS00622">
    <property type="entry name" value="HTH_LUXR_1"/>
    <property type="match status" value="1"/>
</dbReference>
<dbReference type="InterPro" id="IPR000792">
    <property type="entry name" value="Tscrpt_reg_LuxR_C"/>
</dbReference>
<comment type="caution">
    <text evidence="5">The sequence shown here is derived from an EMBL/GenBank/DDBJ whole genome shotgun (WGS) entry which is preliminary data.</text>
</comment>
<evidence type="ECO:0000313" key="5">
    <source>
        <dbReference type="EMBL" id="GAA2253661.1"/>
    </source>
</evidence>
<dbReference type="InterPro" id="IPR011990">
    <property type="entry name" value="TPR-like_helical_dom_sf"/>
</dbReference>
<dbReference type="PROSITE" id="PS50043">
    <property type="entry name" value="HTH_LUXR_2"/>
    <property type="match status" value="1"/>
</dbReference>
<dbReference type="Gene3D" id="1.10.10.10">
    <property type="entry name" value="Winged helix-like DNA-binding domain superfamily/Winged helix DNA-binding domain"/>
    <property type="match status" value="1"/>
</dbReference>
<dbReference type="Pfam" id="PF00196">
    <property type="entry name" value="GerE"/>
    <property type="match status" value="1"/>
</dbReference>
<proteinExistence type="predicted"/>
<protein>
    <submittedName>
        <fullName evidence="5">LuxR family transcriptional regulator</fullName>
    </submittedName>
</protein>
<sequence length="924" mass="99332">MFGRAGERERLDGLVREVSGGRGRAVVFRGEPGIGKTTLLDLAETLCREAGMTVLRGSANEIEQRLPFAAVVDCLGAAERPEVVRIRVLLRGDAPSGAFPGAAGQEPLVAEALQALFDAWCSTGPVALLLDDLHWADQPSLAVVHRLTRSLDQLPLLVVLTSRSCGEDSGFGRLLAALADRGVPVVDLGPLAEPDVARLVAAQSGGRPDGRLLKHVAGAAGNPLYVRELVSGLLDTGQIRVCGPVAELVCDRLAVPASLSAAILRRIGSLRGPTRELVGVLALLGKGFTAEEMTVAAQRSVFELVEPVAEALMAGVLEERGTGLAFRHDLVRRAVEESHPPALRAALHQRIGRSLAGANAPAERVAEHLVMAPRLGGQDVSWLRSELDRLLARAPGLAIDLLRRGMGESAERDLEVDLVRALLWAGRFAEAEEEARSLLTGAVLPSRWRGTVRWWLAQAYFRQGRLTECEETVRTAERADVLTPGQSARFHGLAAQCSYLRAEYDAAEWRASWAVAIGRESGDADATAYGLCLRASVLLVGRRSEEALALVDEALAAVGGGEPGSDVQMAPHLIRGYCLVGTDRLAEARTAFRAGSRTNDSGTFLTWYHCALAQLEFLRGDWEAALTEAQTGLEVPDFHGVGPDLRAAAALVQIHRGRRDEHTDFIRDHEPDLRGRTVIGYCHRWAHAMLCEAEGDDERAFQLLESFHRRPDQQGRFSVADFVVPDTARLAHSLGQGDRLRALAASARDVADAQPTASRRAVALLCSGLAGGDPTSAAEAAELFREADRPLYAGIAHESAALLSARAGLRKQAREELARAVEVYGALGADWPARRAEERLRAEGVRPAGGRSASTPGTGWESLTATERTVIAMIAEGCSNPQIADRMHLSRRTVQTYVSRILAKLGKSSRVELAVVASERAREL</sequence>
<accession>A0ABN3ECJ0</accession>
<dbReference type="PANTHER" id="PTHR16305">
    <property type="entry name" value="TESTICULAR SOLUBLE ADENYLYL CYCLASE"/>
    <property type="match status" value="1"/>
</dbReference>
<dbReference type="SUPFAM" id="SSF48452">
    <property type="entry name" value="TPR-like"/>
    <property type="match status" value="1"/>
</dbReference>
<dbReference type="EMBL" id="BAAATR010000018">
    <property type="protein sequence ID" value="GAA2253661.1"/>
    <property type="molecule type" value="Genomic_DNA"/>
</dbReference>
<dbReference type="PRINTS" id="PR00038">
    <property type="entry name" value="HTHLUXR"/>
</dbReference>
<dbReference type="CDD" id="cd06170">
    <property type="entry name" value="LuxR_C_like"/>
    <property type="match status" value="1"/>
</dbReference>
<dbReference type="PANTHER" id="PTHR16305:SF35">
    <property type="entry name" value="TRANSCRIPTIONAL ACTIVATOR DOMAIN"/>
    <property type="match status" value="1"/>
</dbReference>
<feature type="compositionally biased region" description="Polar residues" evidence="3">
    <location>
        <begin position="852"/>
        <end position="862"/>
    </location>
</feature>
<dbReference type="InterPro" id="IPR036388">
    <property type="entry name" value="WH-like_DNA-bd_sf"/>
</dbReference>
<name>A0ABN3ECJ0_9ACTN</name>
<organism evidence="5 6">
    <name type="scientific">Kitasatospora cystarginea</name>
    <dbReference type="NCBI Taxonomy" id="58350"/>
    <lineage>
        <taxon>Bacteria</taxon>
        <taxon>Bacillati</taxon>
        <taxon>Actinomycetota</taxon>
        <taxon>Actinomycetes</taxon>
        <taxon>Kitasatosporales</taxon>
        <taxon>Streptomycetaceae</taxon>
        <taxon>Kitasatospora</taxon>
    </lineage>
</organism>
<feature type="region of interest" description="Disordered" evidence="3">
    <location>
        <begin position="842"/>
        <end position="862"/>
    </location>
</feature>
<evidence type="ECO:0000256" key="2">
    <source>
        <dbReference type="ARBA" id="ARBA00022840"/>
    </source>
</evidence>